<evidence type="ECO:0000256" key="21">
    <source>
        <dbReference type="RuleBase" id="RU000488"/>
    </source>
</evidence>
<keyword evidence="6" id="KW-0999">Mitochondrion inner membrane</keyword>
<evidence type="ECO:0000256" key="11">
    <source>
        <dbReference type="ARBA" id="ARBA00039747"/>
    </source>
</evidence>
<dbReference type="InterPro" id="IPR023395">
    <property type="entry name" value="MCP_dom_sf"/>
</dbReference>
<evidence type="ECO:0000256" key="5">
    <source>
        <dbReference type="ARBA" id="ARBA00022737"/>
    </source>
</evidence>
<evidence type="ECO:0000256" key="23">
    <source>
        <dbReference type="SAM" id="MobiDB-lite"/>
    </source>
</evidence>
<dbReference type="InterPro" id="IPR011598">
    <property type="entry name" value="bHLH_dom"/>
</dbReference>
<dbReference type="InterPro" id="IPR051752">
    <property type="entry name" value="Mito_2-oxodicarb_carrier"/>
</dbReference>
<evidence type="ECO:0000256" key="3">
    <source>
        <dbReference type="ARBA" id="ARBA00022448"/>
    </source>
</evidence>
<comment type="catalytic activity">
    <reaction evidence="17">
        <text>2-oxoheptanedioate(in) + 2-oxoglutarate(out) = 2-oxoheptanedioate(out) + 2-oxoglutarate(in)</text>
        <dbReference type="Rhea" id="RHEA:71755"/>
        <dbReference type="ChEBI" id="CHEBI:16810"/>
        <dbReference type="ChEBI" id="CHEBI:72701"/>
    </reaction>
</comment>
<organism evidence="25 26">
    <name type="scientific">Hermetia illucens</name>
    <name type="common">Black soldier fly</name>
    <dbReference type="NCBI Taxonomy" id="343691"/>
    <lineage>
        <taxon>Eukaryota</taxon>
        <taxon>Metazoa</taxon>
        <taxon>Ecdysozoa</taxon>
        <taxon>Arthropoda</taxon>
        <taxon>Hexapoda</taxon>
        <taxon>Insecta</taxon>
        <taxon>Pterygota</taxon>
        <taxon>Neoptera</taxon>
        <taxon>Endopterygota</taxon>
        <taxon>Diptera</taxon>
        <taxon>Brachycera</taxon>
        <taxon>Stratiomyomorpha</taxon>
        <taxon>Stratiomyidae</taxon>
        <taxon>Hermetiinae</taxon>
        <taxon>Hermetia</taxon>
    </lineage>
</organism>
<proteinExistence type="inferred from homology"/>
<dbReference type="Pfam" id="PF00010">
    <property type="entry name" value="HLH"/>
    <property type="match status" value="1"/>
</dbReference>
<evidence type="ECO:0000256" key="12">
    <source>
        <dbReference type="ARBA" id="ARBA00041874"/>
    </source>
</evidence>
<feature type="region of interest" description="Disordered" evidence="23">
    <location>
        <begin position="89"/>
        <end position="128"/>
    </location>
</feature>
<dbReference type="Gene3D" id="1.50.40.10">
    <property type="entry name" value="Mitochondrial carrier domain"/>
    <property type="match status" value="1"/>
</dbReference>
<evidence type="ECO:0000256" key="1">
    <source>
        <dbReference type="ARBA" id="ARBA00004448"/>
    </source>
</evidence>
<evidence type="ECO:0000256" key="22">
    <source>
        <dbReference type="SAM" id="Coils"/>
    </source>
</evidence>
<keyword evidence="3 21" id="KW-0813">Transport</keyword>
<feature type="repeat" description="Solcar" evidence="20">
    <location>
        <begin position="445"/>
        <end position="534"/>
    </location>
</feature>
<sequence>MDYTLTSSEQKDTKLLLTVDQAGAEDLVISEKEKSFYDVKNAEGVVQYRIVNIARGPLQNVNNSSSSTNSNPIQGCQFYVINELNEEHSNLKPGKPIPRRQPVYTSRKQRDEEKKATHKEVERRRRDRMNKLLSRLKDQLPDTAGAGSCNADSKVSILVKACEYIEKMQEKDNSFIVCLEENEKLERENRKLKVENEKLRKDIQRLTEMVESKKNVKQEKVGIINNKMAEPEKKQISFLKRAAMQVAAGGSAGFVEVCIMQPLDVVKTRLQLQSKPPAATAASGSAASKVYYKGVFDCFVKMYKHEGILSYWKGILPPVMVETPKRALKFVCFEQYKPLFMFGSPTPTPLTFSLAGLGAGLTEAIVVNPFEVVKVAQQADRSRMKEAPTTWAVTRRIIREEGFGLRGLNKGVTATMGRNGVFNMIYFGFYHSVKNIMPAYEDSTMEFLRKVILGFTSGTLASIINIPFDVAKSRIQGPQPIPGQRKYHTTFRSIVLVAKEEGVGALYKGLVPKIMRLGPGGAIMLLVFEYAYEYLEHRFA</sequence>
<dbReference type="PROSITE" id="PS50920">
    <property type="entry name" value="SOLCAR"/>
    <property type="match status" value="3"/>
</dbReference>
<keyword evidence="9 20" id="KW-0472">Membrane</keyword>
<evidence type="ECO:0000256" key="17">
    <source>
        <dbReference type="ARBA" id="ARBA00048581"/>
    </source>
</evidence>
<comment type="similarity">
    <text evidence="2 21">Belongs to the mitochondrial carrier (TC 2.A.29) family.</text>
</comment>
<evidence type="ECO:0000256" key="16">
    <source>
        <dbReference type="ARBA" id="ARBA00048303"/>
    </source>
</evidence>
<dbReference type="SMART" id="SM00353">
    <property type="entry name" value="HLH"/>
    <property type="match status" value="1"/>
</dbReference>
<evidence type="ECO:0000256" key="18">
    <source>
        <dbReference type="ARBA" id="ARBA00048920"/>
    </source>
</evidence>
<evidence type="ECO:0000256" key="2">
    <source>
        <dbReference type="ARBA" id="ARBA00006375"/>
    </source>
</evidence>
<protein>
    <recommendedName>
        <fullName evidence="11">Mitochondrial 2-oxodicarboxylate carrier</fullName>
    </recommendedName>
    <alternativeName>
        <fullName evidence="12">Solute carrier family 25 member 21</fullName>
    </alternativeName>
</protein>
<dbReference type="InParanoid" id="A0A7R8YX89"/>
<name>A0A7R8YX89_HERIL</name>
<keyword evidence="22" id="KW-0175">Coiled coil</keyword>
<comment type="catalytic activity">
    <reaction evidence="15">
        <text>citrate(in) + 2-oxoglutarate(out) = citrate(out) + 2-oxoglutarate(in)</text>
        <dbReference type="Rhea" id="RHEA:71763"/>
        <dbReference type="ChEBI" id="CHEBI:16810"/>
        <dbReference type="ChEBI" id="CHEBI:16947"/>
    </reaction>
</comment>
<dbReference type="AlphaFoldDB" id="A0A7R8YX89"/>
<comment type="function">
    <text evidence="13">Transports dicarboxylates across the inner membranes of mitochondria by a counter-exchange mechanism. Can transport 2-oxoadipate (2-oxohexanedioate), 2-oxoglutarate, adipate (hexanedioate), glutarate, and to a lesser extent, pimelate (heptanedioate), 2-oxopimelate (2-oxoheptanedioate), 2-aminoadipate (2-aminohexanedioate), oxaloacetate, and citrate. Plays a central role in catabolism of lysine, hydroxylysine, and tryptophan, by transporting common metabolite intermediates (such as 2-oxoadipate) into the mitochondria, where it is converted into acetyl-CoA and can enter the citric acid (TCA) cycle.</text>
</comment>
<dbReference type="EMBL" id="LR899012">
    <property type="protein sequence ID" value="CAD7087647.1"/>
    <property type="molecule type" value="Genomic_DNA"/>
</dbReference>
<evidence type="ECO:0000256" key="6">
    <source>
        <dbReference type="ARBA" id="ARBA00022792"/>
    </source>
</evidence>
<comment type="catalytic activity">
    <reaction evidence="10">
        <text>2-oxoadipate(in) + 2-oxoglutarate(out) = 2-oxoadipate(out) + 2-oxoglutarate(in)</text>
        <dbReference type="Rhea" id="RHEA:71739"/>
        <dbReference type="ChEBI" id="CHEBI:16810"/>
        <dbReference type="ChEBI" id="CHEBI:57499"/>
    </reaction>
</comment>
<feature type="coiled-coil region" evidence="22">
    <location>
        <begin position="175"/>
        <end position="216"/>
    </location>
</feature>
<evidence type="ECO:0000256" key="8">
    <source>
        <dbReference type="ARBA" id="ARBA00023128"/>
    </source>
</evidence>
<dbReference type="InterPro" id="IPR036638">
    <property type="entry name" value="HLH_DNA-bd_sf"/>
</dbReference>
<dbReference type="OrthoDB" id="690068at2759"/>
<evidence type="ECO:0000256" key="20">
    <source>
        <dbReference type="PROSITE-ProRule" id="PRU00282"/>
    </source>
</evidence>
<evidence type="ECO:0000313" key="25">
    <source>
        <dbReference type="EMBL" id="CAD7087647.1"/>
    </source>
</evidence>
<comment type="catalytic activity">
    <reaction evidence="14">
        <text>heptanedioate(in) + 2-oxoglutarate(out) = heptanedioate(out) + 2-oxoglutarate(in)</text>
        <dbReference type="Rhea" id="RHEA:71759"/>
        <dbReference type="ChEBI" id="CHEBI:16810"/>
        <dbReference type="ChEBI" id="CHEBI:36165"/>
    </reaction>
</comment>
<evidence type="ECO:0000256" key="7">
    <source>
        <dbReference type="ARBA" id="ARBA00022989"/>
    </source>
</evidence>
<evidence type="ECO:0000259" key="24">
    <source>
        <dbReference type="PROSITE" id="PS50888"/>
    </source>
</evidence>
<keyword evidence="8" id="KW-0496">Mitochondrion</keyword>
<feature type="repeat" description="Solcar" evidence="20">
    <location>
        <begin position="347"/>
        <end position="436"/>
    </location>
</feature>
<comment type="subcellular location">
    <subcellularLocation>
        <location evidence="1">Mitochondrion inner membrane</location>
        <topology evidence="1">Multi-pass membrane protein</topology>
    </subcellularLocation>
</comment>
<evidence type="ECO:0000256" key="9">
    <source>
        <dbReference type="ARBA" id="ARBA00023136"/>
    </source>
</evidence>
<gene>
    <name evidence="25" type="ORF">HERILL_LOCUS10340</name>
</gene>
<evidence type="ECO:0000256" key="15">
    <source>
        <dbReference type="ARBA" id="ARBA00048003"/>
    </source>
</evidence>
<evidence type="ECO:0000256" key="13">
    <source>
        <dbReference type="ARBA" id="ARBA00046087"/>
    </source>
</evidence>
<dbReference type="InterPro" id="IPR018108">
    <property type="entry name" value="MCP_transmembrane"/>
</dbReference>
<dbReference type="PANTHER" id="PTHR46356:SF1">
    <property type="entry name" value="MITOCHONDRIAL 2-OXODICARBOXYLATE CARRIER"/>
    <property type="match status" value="1"/>
</dbReference>
<evidence type="ECO:0000256" key="10">
    <source>
        <dbReference type="ARBA" id="ARBA00036018"/>
    </source>
</evidence>
<dbReference type="Proteomes" id="UP000594454">
    <property type="component" value="Chromosome 4"/>
</dbReference>
<keyword evidence="4 20" id="KW-0812">Transmembrane</keyword>
<dbReference type="PROSITE" id="PS50888">
    <property type="entry name" value="BHLH"/>
    <property type="match status" value="1"/>
</dbReference>
<dbReference type="SUPFAM" id="SSF47459">
    <property type="entry name" value="HLH, helix-loop-helix DNA-binding domain"/>
    <property type="match status" value="1"/>
</dbReference>
<feature type="domain" description="BHLH" evidence="24">
    <location>
        <begin position="113"/>
        <end position="168"/>
    </location>
</feature>
<dbReference type="GO" id="GO:0005743">
    <property type="term" value="C:mitochondrial inner membrane"/>
    <property type="evidence" value="ECO:0007669"/>
    <property type="project" value="UniProtKB-SubCell"/>
</dbReference>
<feature type="compositionally biased region" description="Basic and acidic residues" evidence="23">
    <location>
        <begin position="108"/>
        <end position="124"/>
    </location>
</feature>
<dbReference type="PANTHER" id="PTHR46356">
    <property type="entry name" value="MITOCHONDRIAL 2-OXODICARBOXYLATE CARRIER"/>
    <property type="match status" value="1"/>
</dbReference>
<dbReference type="FunCoup" id="A0A7R8YX89">
    <property type="interactions" value="129"/>
</dbReference>
<feature type="repeat" description="Solcar" evidence="20">
    <location>
        <begin position="240"/>
        <end position="339"/>
    </location>
</feature>
<dbReference type="GO" id="GO:0046983">
    <property type="term" value="F:protein dimerization activity"/>
    <property type="evidence" value="ECO:0007669"/>
    <property type="project" value="InterPro"/>
</dbReference>
<dbReference type="SUPFAM" id="SSF103506">
    <property type="entry name" value="Mitochondrial carrier"/>
    <property type="match status" value="1"/>
</dbReference>
<evidence type="ECO:0000256" key="4">
    <source>
        <dbReference type="ARBA" id="ARBA00022692"/>
    </source>
</evidence>
<keyword evidence="7" id="KW-1133">Transmembrane helix</keyword>
<keyword evidence="5" id="KW-0677">Repeat</keyword>
<dbReference type="Gene3D" id="4.10.280.10">
    <property type="entry name" value="Helix-loop-helix DNA-binding domain"/>
    <property type="match status" value="1"/>
</dbReference>
<evidence type="ECO:0000313" key="26">
    <source>
        <dbReference type="Proteomes" id="UP000594454"/>
    </source>
</evidence>
<accession>A0A7R8YX89</accession>
<comment type="catalytic activity">
    <reaction evidence="18">
        <text>glutarate(in) + 2-oxoglutarate(out) = glutarate(out) + 2-oxoglutarate(in)</text>
        <dbReference type="Rhea" id="RHEA:71751"/>
        <dbReference type="ChEBI" id="CHEBI:16810"/>
        <dbReference type="ChEBI" id="CHEBI:30921"/>
    </reaction>
</comment>
<comment type="catalytic activity">
    <reaction evidence="16">
        <text>L-2-aminoadipate(in) + 2-oxoglutarate(out) = L-2-aminoadipate(out) + 2-oxoglutarate(in)</text>
        <dbReference type="Rhea" id="RHEA:71747"/>
        <dbReference type="ChEBI" id="CHEBI:16810"/>
        <dbReference type="ChEBI" id="CHEBI:58672"/>
    </reaction>
</comment>
<dbReference type="Pfam" id="PF00153">
    <property type="entry name" value="Mito_carr"/>
    <property type="match status" value="3"/>
</dbReference>
<comment type="catalytic activity">
    <reaction evidence="19">
        <text>hexanedioate(in) + 2-oxoglutarate(out) = hexanedioate(out) + 2-oxoglutarate(in)</text>
        <dbReference type="Rhea" id="RHEA:71743"/>
        <dbReference type="ChEBI" id="CHEBI:16810"/>
        <dbReference type="ChEBI" id="CHEBI:17128"/>
    </reaction>
</comment>
<evidence type="ECO:0000256" key="14">
    <source>
        <dbReference type="ARBA" id="ARBA00047537"/>
    </source>
</evidence>
<evidence type="ECO:0000256" key="19">
    <source>
        <dbReference type="ARBA" id="ARBA00048998"/>
    </source>
</evidence>
<keyword evidence="26" id="KW-1185">Reference proteome</keyword>
<reference evidence="25 26" key="1">
    <citation type="submission" date="2020-11" db="EMBL/GenBank/DDBJ databases">
        <authorList>
            <person name="Wallbank WR R."/>
            <person name="Pardo Diaz C."/>
            <person name="Kozak K."/>
            <person name="Martin S."/>
            <person name="Jiggins C."/>
            <person name="Moest M."/>
            <person name="Warren A I."/>
            <person name="Generalovic N T."/>
            <person name="Byers J.R.P. K."/>
            <person name="Montejo-Kovacevich G."/>
            <person name="Yen C E."/>
        </authorList>
    </citation>
    <scope>NUCLEOTIDE SEQUENCE [LARGE SCALE GENOMIC DNA]</scope>
</reference>